<protein>
    <submittedName>
        <fullName evidence="3">NK-lysin tandem duplicate 3 isoform X1</fullName>
    </submittedName>
</protein>
<dbReference type="ZFIN" id="ZDB-GENE-131127-147">
    <property type="gene designation" value="nkl.3"/>
</dbReference>
<dbReference type="AlphaFoldDB" id="A0AB32TAD4"/>
<dbReference type="PROSITE" id="PS51257">
    <property type="entry name" value="PROKAR_LIPOPROTEIN"/>
    <property type="match status" value="1"/>
</dbReference>
<proteinExistence type="predicted"/>
<gene>
    <name evidence="3 4" type="primary">nkl.3</name>
    <name evidence="3" type="synonym">Nk-lysin</name>
    <name evidence="3" type="synonym">nklc</name>
    <name evidence="3" type="synonym">si:rp71-40n14.6</name>
</gene>
<evidence type="ECO:0000256" key="1">
    <source>
        <dbReference type="ARBA" id="ARBA00023157"/>
    </source>
</evidence>
<keyword evidence="2" id="KW-1185">Reference proteome</keyword>
<evidence type="ECO:0000313" key="4">
    <source>
        <dbReference type="ZFIN" id="ZDB-GENE-131127-147"/>
    </source>
</evidence>
<dbReference type="PANTHER" id="PTHR15541:SF2">
    <property type="entry name" value="GRANULYSIN"/>
    <property type="match status" value="1"/>
</dbReference>
<dbReference type="InterPro" id="IPR038847">
    <property type="entry name" value="Granulysin-like"/>
</dbReference>
<evidence type="ECO:0000313" key="2">
    <source>
        <dbReference type="Proteomes" id="UP000000437"/>
    </source>
</evidence>
<dbReference type="PROSITE" id="PS50015">
    <property type="entry name" value="SAP_B"/>
    <property type="match status" value="1"/>
</dbReference>
<dbReference type="GO" id="GO:0042742">
    <property type="term" value="P:defense response to bacterium"/>
    <property type="evidence" value="ECO:0007669"/>
    <property type="project" value="InterPro"/>
</dbReference>
<keyword evidence="1" id="KW-1015">Disulfide bond</keyword>
<dbReference type="SMART" id="SM00741">
    <property type="entry name" value="SapB"/>
    <property type="match status" value="1"/>
</dbReference>
<evidence type="ECO:0000313" key="3">
    <source>
        <dbReference type="RefSeq" id="XP_068070415.2"/>
    </source>
</evidence>
<organism evidence="2 3">
    <name type="scientific">Danio rerio</name>
    <name type="common">Zebrafish</name>
    <name type="synonym">Brachydanio rerio</name>
    <dbReference type="NCBI Taxonomy" id="7955"/>
    <lineage>
        <taxon>Eukaryota</taxon>
        <taxon>Metazoa</taxon>
        <taxon>Chordata</taxon>
        <taxon>Craniata</taxon>
        <taxon>Vertebrata</taxon>
        <taxon>Euteleostomi</taxon>
        <taxon>Actinopterygii</taxon>
        <taxon>Neopterygii</taxon>
        <taxon>Teleostei</taxon>
        <taxon>Ostariophysi</taxon>
        <taxon>Cypriniformes</taxon>
        <taxon>Danionidae</taxon>
        <taxon>Danioninae</taxon>
        <taxon>Danio</taxon>
    </lineage>
</organism>
<dbReference type="InterPro" id="IPR008139">
    <property type="entry name" value="SaposinB_dom"/>
</dbReference>
<reference evidence="3" key="1">
    <citation type="submission" date="2025-08" db="UniProtKB">
        <authorList>
            <consortium name="RefSeq"/>
        </authorList>
    </citation>
    <scope>IDENTIFICATION</scope>
    <source>
        <strain evidence="3">Tuebingen</strain>
        <tissue evidence="3">Fibroblasts and whole tissue</tissue>
    </source>
</reference>
<dbReference type="SUPFAM" id="SSF47862">
    <property type="entry name" value="Saposin"/>
    <property type="match status" value="1"/>
</dbReference>
<dbReference type="InterPro" id="IPR008138">
    <property type="entry name" value="SapB_2"/>
</dbReference>
<dbReference type="AGR" id="ZFIN:ZDB-GENE-131127-147"/>
<dbReference type="RefSeq" id="XP_068070415.2">
    <property type="nucleotide sequence ID" value="XM_068214314.2"/>
</dbReference>
<dbReference type="PANTHER" id="PTHR15541">
    <property type="entry name" value="GRANULYSIN RELATED"/>
    <property type="match status" value="1"/>
</dbReference>
<dbReference type="InterPro" id="IPR011001">
    <property type="entry name" value="Saposin-like"/>
</dbReference>
<dbReference type="Pfam" id="PF03489">
    <property type="entry name" value="SapB_2"/>
    <property type="match status" value="1"/>
</dbReference>
<dbReference type="Proteomes" id="UP000000437">
    <property type="component" value="Chromosome 17"/>
</dbReference>
<dbReference type="CTD" id="103909013"/>
<accession>A0AB32TAD4</accession>
<name>A0AB32TAD4_DANRE</name>
<sequence>MCLGLVEHSRKNLSKQDLSVSFCFNSLANKMLRGIVLLTLLISSACAAHLEMHKEPFPEFDFEGSGEIPKEQLPGVCWACKWTMGKLRQHISNKATKDDIKNQLAIVCDGIGFLKSLCRWFVNKYMDVLTEELSTDDRAKTICVNIGVC</sequence>
<dbReference type="Gene3D" id="1.10.225.10">
    <property type="entry name" value="Saposin-like"/>
    <property type="match status" value="1"/>
</dbReference>